<proteinExistence type="predicted"/>
<evidence type="ECO:0000313" key="1">
    <source>
        <dbReference type="EMBL" id="PCD04536.1"/>
    </source>
</evidence>
<protein>
    <submittedName>
        <fullName evidence="1">Uncharacterized protein</fullName>
    </submittedName>
</protein>
<comment type="caution">
    <text evidence="1">The sequence shown here is derived from an EMBL/GenBank/DDBJ whole genome shotgun (WGS) entry which is preliminary data.</text>
</comment>
<keyword evidence="2" id="KW-1185">Reference proteome</keyword>
<dbReference type="AlphaFoldDB" id="A0A2A4BA39"/>
<reference evidence="1 2" key="1">
    <citation type="submission" date="2017-09" db="EMBL/GenBank/DDBJ databases">
        <title>Sphingomonas spermidinifaciens 9NM-10, whole genome shotgun sequence.</title>
        <authorList>
            <person name="Feng G."/>
            <person name="Zhu H."/>
        </authorList>
    </citation>
    <scope>NUCLEOTIDE SEQUENCE [LARGE SCALE GENOMIC DNA]</scope>
    <source>
        <strain evidence="1 2">9NM-10</strain>
    </source>
</reference>
<accession>A0A2A4BA39</accession>
<evidence type="ECO:0000313" key="2">
    <source>
        <dbReference type="Proteomes" id="UP000218366"/>
    </source>
</evidence>
<dbReference type="Proteomes" id="UP000218366">
    <property type="component" value="Unassembled WGS sequence"/>
</dbReference>
<organism evidence="1 2">
    <name type="scientific">Sphingomonas spermidinifaciens</name>
    <dbReference type="NCBI Taxonomy" id="1141889"/>
    <lineage>
        <taxon>Bacteria</taxon>
        <taxon>Pseudomonadati</taxon>
        <taxon>Pseudomonadota</taxon>
        <taxon>Alphaproteobacteria</taxon>
        <taxon>Sphingomonadales</taxon>
        <taxon>Sphingomonadaceae</taxon>
        <taxon>Sphingomonas</taxon>
    </lineage>
</organism>
<gene>
    <name evidence="1" type="ORF">COC42_09850</name>
</gene>
<dbReference type="EMBL" id="NWMW01000001">
    <property type="protein sequence ID" value="PCD04536.1"/>
    <property type="molecule type" value="Genomic_DNA"/>
</dbReference>
<sequence length="62" mass="7087">MTVTIFHPLLIEAVRDARPLDDHELRLFAESIRDQVRPATHAPAEPPLFQWAKRAIEGSRIS</sequence>
<name>A0A2A4BA39_9SPHN</name>